<organism evidence="1 2">
    <name type="scientific">Collinsella ureilytica</name>
    <dbReference type="NCBI Taxonomy" id="2869515"/>
    <lineage>
        <taxon>Bacteria</taxon>
        <taxon>Bacillati</taxon>
        <taxon>Actinomycetota</taxon>
        <taxon>Coriobacteriia</taxon>
        <taxon>Coriobacteriales</taxon>
        <taxon>Coriobacteriaceae</taxon>
        <taxon>Collinsella</taxon>
    </lineage>
</organism>
<accession>A0ABS7MHM3</accession>
<dbReference type="RefSeq" id="WP_222198517.1">
    <property type="nucleotide sequence ID" value="NZ_JAIMFO010000004.1"/>
</dbReference>
<keyword evidence="2" id="KW-1185">Reference proteome</keyword>
<evidence type="ECO:0000313" key="2">
    <source>
        <dbReference type="Proteomes" id="UP000700908"/>
    </source>
</evidence>
<dbReference type="EMBL" id="JAIMFO010000004">
    <property type="protein sequence ID" value="MBY4796787.1"/>
    <property type="molecule type" value="Genomic_DNA"/>
</dbReference>
<sequence length="265" mass="27886">MEIHADTQVRISVAEIAGVAFEGSPAEVRFTDLATGTTVKREALTSLGAPRLVAAEWDAAGATVRAELDIVARRYCSVADVKGYRQDQYAINTRCTDADVEQAIARAEEVIEAECGRYLQPVMRIGWVDRGSCPDRRYRNMISGSGGYQVDIISIVRATSDGEDVDIRPVHPGSNWVDVTALPVGGSATVAFTCGIPTPAEMAPAVIALAALYLAPSTGPDNAISASTELGVLRYVIGGVNGAATSIPEVNALIQRHGLAKCGVA</sequence>
<protein>
    <submittedName>
        <fullName evidence="1">Uncharacterized protein</fullName>
    </submittedName>
</protein>
<gene>
    <name evidence="1" type="ORF">K6V98_00180</name>
</gene>
<proteinExistence type="predicted"/>
<comment type="caution">
    <text evidence="1">The sequence shown here is derived from an EMBL/GenBank/DDBJ whole genome shotgun (WGS) entry which is preliminary data.</text>
</comment>
<name>A0ABS7MHM3_9ACTN</name>
<reference evidence="1 2" key="1">
    <citation type="submission" date="2021-08" db="EMBL/GenBank/DDBJ databases">
        <title>Collinsella faecalis sp. nov. isolated from swine faeces.</title>
        <authorList>
            <person name="Oh B.S."/>
            <person name="Lee J.H."/>
        </authorList>
    </citation>
    <scope>NUCLEOTIDE SEQUENCE [LARGE SCALE GENOMIC DNA]</scope>
    <source>
        <strain evidence="1 2">AGMB00827</strain>
    </source>
</reference>
<dbReference type="Proteomes" id="UP000700908">
    <property type="component" value="Unassembled WGS sequence"/>
</dbReference>
<evidence type="ECO:0000313" key="1">
    <source>
        <dbReference type="EMBL" id="MBY4796787.1"/>
    </source>
</evidence>